<dbReference type="Pfam" id="PF00155">
    <property type="entry name" value="Aminotran_1_2"/>
    <property type="match status" value="1"/>
</dbReference>
<dbReference type="GO" id="GO:0009102">
    <property type="term" value="P:biotin biosynthetic process"/>
    <property type="evidence" value="ECO:0007669"/>
    <property type="project" value="TreeGrafter"/>
</dbReference>
<keyword evidence="3" id="KW-0663">Pyridoxal phosphate</keyword>
<evidence type="ECO:0000259" key="4">
    <source>
        <dbReference type="Pfam" id="PF00155"/>
    </source>
</evidence>
<evidence type="ECO:0000313" key="5">
    <source>
        <dbReference type="EMBL" id="NNV57974.1"/>
    </source>
</evidence>
<reference evidence="5" key="1">
    <citation type="submission" date="2019-10" db="EMBL/GenBank/DDBJ databases">
        <title>Draft genome sequence of Panacibacter sp. KCS-6.</title>
        <authorList>
            <person name="Yim K.J."/>
        </authorList>
    </citation>
    <scope>NUCLEOTIDE SEQUENCE</scope>
    <source>
        <strain evidence="5">KCS-6</strain>
    </source>
</reference>
<dbReference type="InterPro" id="IPR015422">
    <property type="entry name" value="PyrdxlP-dep_Trfase_small"/>
</dbReference>
<keyword evidence="5" id="KW-0032">Aminotransferase</keyword>
<dbReference type="GO" id="GO:0008710">
    <property type="term" value="F:8-amino-7-oxononanoate synthase activity"/>
    <property type="evidence" value="ECO:0007669"/>
    <property type="project" value="TreeGrafter"/>
</dbReference>
<dbReference type="InterPro" id="IPR050087">
    <property type="entry name" value="AON_synthase_class-II"/>
</dbReference>
<dbReference type="GO" id="GO:0030170">
    <property type="term" value="F:pyridoxal phosphate binding"/>
    <property type="evidence" value="ECO:0007669"/>
    <property type="project" value="InterPro"/>
</dbReference>
<dbReference type="AlphaFoldDB" id="A0A8J8FKG3"/>
<dbReference type="RefSeq" id="WP_171609931.1">
    <property type="nucleotide sequence ID" value="NZ_WHPF01000023.1"/>
</dbReference>
<dbReference type="Proteomes" id="UP000598971">
    <property type="component" value="Unassembled WGS sequence"/>
</dbReference>
<evidence type="ECO:0000256" key="1">
    <source>
        <dbReference type="ARBA" id="ARBA00001933"/>
    </source>
</evidence>
<dbReference type="InterPro" id="IPR015424">
    <property type="entry name" value="PyrdxlP-dep_Trfase"/>
</dbReference>
<name>A0A8J8FKG3_9BACT</name>
<keyword evidence="6" id="KW-1185">Reference proteome</keyword>
<organism evidence="5 6">
    <name type="scientific">Limnovirga soli</name>
    <dbReference type="NCBI Taxonomy" id="2656915"/>
    <lineage>
        <taxon>Bacteria</taxon>
        <taxon>Pseudomonadati</taxon>
        <taxon>Bacteroidota</taxon>
        <taxon>Chitinophagia</taxon>
        <taxon>Chitinophagales</taxon>
        <taxon>Chitinophagaceae</taxon>
        <taxon>Limnovirga</taxon>
    </lineage>
</organism>
<gene>
    <name evidence="5" type="ORF">GD597_21095</name>
</gene>
<keyword evidence="2" id="KW-0808">Transferase</keyword>
<dbReference type="Gene3D" id="3.40.640.10">
    <property type="entry name" value="Type I PLP-dependent aspartate aminotransferase-like (Major domain)"/>
    <property type="match status" value="2"/>
</dbReference>
<dbReference type="PANTHER" id="PTHR13693:SF100">
    <property type="entry name" value="8-AMINO-7-OXONONANOATE SYNTHASE"/>
    <property type="match status" value="1"/>
</dbReference>
<evidence type="ECO:0000313" key="6">
    <source>
        <dbReference type="Proteomes" id="UP000598971"/>
    </source>
</evidence>
<accession>A0A8J8FKG3</accession>
<dbReference type="InterPro" id="IPR004839">
    <property type="entry name" value="Aminotransferase_I/II_large"/>
</dbReference>
<dbReference type="PANTHER" id="PTHR13693">
    <property type="entry name" value="CLASS II AMINOTRANSFERASE/8-AMINO-7-OXONONANOATE SYNTHASE"/>
    <property type="match status" value="1"/>
</dbReference>
<comment type="cofactor">
    <cofactor evidence="1">
        <name>pyridoxal 5'-phosphate</name>
        <dbReference type="ChEBI" id="CHEBI:597326"/>
    </cofactor>
</comment>
<dbReference type="InterPro" id="IPR015421">
    <property type="entry name" value="PyrdxlP-dep_Trfase_major"/>
</dbReference>
<evidence type="ECO:0000256" key="2">
    <source>
        <dbReference type="ARBA" id="ARBA00022679"/>
    </source>
</evidence>
<protein>
    <submittedName>
        <fullName evidence="5">Aminotransferase class I/II-fold pyridoxal phosphate-dependent enzyme</fullName>
    </submittedName>
</protein>
<proteinExistence type="predicted"/>
<dbReference type="GO" id="GO:0008483">
    <property type="term" value="F:transaminase activity"/>
    <property type="evidence" value="ECO:0007669"/>
    <property type="project" value="UniProtKB-KW"/>
</dbReference>
<dbReference type="Gene3D" id="3.90.1150.10">
    <property type="entry name" value="Aspartate Aminotransferase, domain 1"/>
    <property type="match status" value="2"/>
</dbReference>
<comment type="caution">
    <text evidence="5">The sequence shown here is derived from an EMBL/GenBank/DDBJ whole genome shotgun (WGS) entry which is preliminary data.</text>
</comment>
<dbReference type="SUPFAM" id="SSF53383">
    <property type="entry name" value="PLP-dependent transferases"/>
    <property type="match status" value="1"/>
</dbReference>
<evidence type="ECO:0000256" key="3">
    <source>
        <dbReference type="ARBA" id="ARBA00022898"/>
    </source>
</evidence>
<dbReference type="EMBL" id="WHPF01000023">
    <property type="protein sequence ID" value="NNV57974.1"/>
    <property type="molecule type" value="Genomic_DNA"/>
</dbReference>
<feature type="domain" description="Aminotransferase class I/classII large" evidence="4">
    <location>
        <begin position="156"/>
        <end position="323"/>
    </location>
</feature>
<sequence>MQAYQFSVTPGRTAIADGQEMLFFSGYAYLGMHQISAFTQLVKEGIDRYGWIYPSSRISNTQLRLFAQAENLLSSITGSEATVLVSSGFTAGQLATELWQNNLVNLQPSHPAVQRNNVQLPGIPPAFVAVDAVDTLTASITNIPALLATNTPPKICIIDDSHGIGLIGPNGQGIAAYTQTITNTQLVYSYSMSKAWQVNAGAISCSATLADAIKKLPAYAAATPPSPALLHAFVHGQDVYAMQREKLRQLIAYFHAIVANIPGLLVHKELPVIILPHTFPVHELHNKGIIISSFAYPDASGTIFNRVVINALHTKEDLDYLSKVLHQFI</sequence>